<dbReference type="Proteomes" id="UP000752012">
    <property type="component" value="Unassembled WGS sequence"/>
</dbReference>
<dbReference type="RefSeq" id="WP_168005487.1">
    <property type="nucleotide sequence ID" value="NZ_JAATHJ010000006.1"/>
</dbReference>
<comment type="caution">
    <text evidence="1">The sequence shown here is derived from an EMBL/GenBank/DDBJ whole genome shotgun (WGS) entry which is preliminary data.</text>
</comment>
<evidence type="ECO:0000313" key="2">
    <source>
        <dbReference type="Proteomes" id="UP000752012"/>
    </source>
</evidence>
<name>A0A969PPR1_9BACI</name>
<protein>
    <submittedName>
        <fullName evidence="1">Uncharacterized protein</fullName>
    </submittedName>
</protein>
<accession>A0A969PPR1</accession>
<evidence type="ECO:0000313" key="1">
    <source>
        <dbReference type="EMBL" id="NJP37153.1"/>
    </source>
</evidence>
<gene>
    <name evidence="1" type="ORF">HCN83_06070</name>
</gene>
<dbReference type="EMBL" id="JAATHJ010000006">
    <property type="protein sequence ID" value="NJP37153.1"/>
    <property type="molecule type" value="Genomic_DNA"/>
</dbReference>
<dbReference type="AlphaFoldDB" id="A0A969PPR1"/>
<proteinExistence type="predicted"/>
<keyword evidence="2" id="KW-1185">Reference proteome</keyword>
<organism evidence="1 2">
    <name type="scientific">Alkalicoccus luteus</name>
    <dbReference type="NCBI Taxonomy" id="1237094"/>
    <lineage>
        <taxon>Bacteria</taxon>
        <taxon>Bacillati</taxon>
        <taxon>Bacillota</taxon>
        <taxon>Bacilli</taxon>
        <taxon>Bacillales</taxon>
        <taxon>Bacillaceae</taxon>
        <taxon>Alkalicoccus</taxon>
    </lineage>
</organism>
<sequence>MIKINKLDYPDYYPCSCGMKLELKINDYTTYYKGKRMKILDAPVYECPSGHIQTARVTKVRIKKLLKEAHKMNESEINYQS</sequence>
<reference evidence="1 2" key="1">
    <citation type="submission" date="2020-03" db="EMBL/GenBank/DDBJ databases">
        <title>Assessment of the enzymatic potential of alkaline-tolerant lipase obtained from Bacillus luteus H11 (technogenic soil) for the bioremediation of saline soils contaminated with petroleum substances.</title>
        <authorList>
            <person name="Kalwasinska A."/>
        </authorList>
    </citation>
    <scope>NUCLEOTIDE SEQUENCE [LARGE SCALE GENOMIC DNA]</scope>
    <source>
        <strain evidence="1 2">H11</strain>
    </source>
</reference>